<reference evidence="3 4" key="2">
    <citation type="submission" date="2020-07" db="EMBL/GenBank/DDBJ databases">
        <title>Genome assembly of wild tea tree DASZ reveals pedigree and selection history of tea varieties.</title>
        <authorList>
            <person name="Zhang W."/>
        </authorList>
    </citation>
    <scope>NUCLEOTIDE SEQUENCE [LARGE SCALE GENOMIC DNA]</scope>
    <source>
        <strain evidence="4">cv. G240</strain>
        <tissue evidence="3">Leaf</tissue>
    </source>
</reference>
<feature type="compositionally biased region" description="Pro residues" evidence="1">
    <location>
        <begin position="64"/>
        <end position="77"/>
    </location>
</feature>
<evidence type="ECO:0000259" key="2">
    <source>
        <dbReference type="Pfam" id="PF05678"/>
    </source>
</evidence>
<dbReference type="AlphaFoldDB" id="A0A7J7G520"/>
<dbReference type="InterPro" id="IPR039612">
    <property type="entry name" value="VQ_5/9/14"/>
</dbReference>
<dbReference type="InterPro" id="IPR008889">
    <property type="entry name" value="VQ"/>
</dbReference>
<feature type="region of interest" description="Disordered" evidence="1">
    <location>
        <begin position="166"/>
        <end position="208"/>
    </location>
</feature>
<evidence type="ECO:0000313" key="3">
    <source>
        <dbReference type="EMBL" id="KAF5935830.1"/>
    </source>
</evidence>
<dbReference type="EMBL" id="JACBKZ010000013">
    <property type="protein sequence ID" value="KAF5935830.1"/>
    <property type="molecule type" value="Genomic_DNA"/>
</dbReference>
<dbReference type="Proteomes" id="UP000593564">
    <property type="component" value="Unassembled WGS sequence"/>
</dbReference>
<feature type="domain" description="VQ" evidence="2">
    <location>
        <begin position="38"/>
        <end position="63"/>
    </location>
</feature>
<dbReference type="PANTHER" id="PTHR33783">
    <property type="entry name" value="PROTEIN HAIKU1"/>
    <property type="match status" value="1"/>
</dbReference>
<feature type="compositionally biased region" description="Polar residues" evidence="1">
    <location>
        <begin position="29"/>
        <end position="59"/>
    </location>
</feature>
<evidence type="ECO:0000313" key="4">
    <source>
        <dbReference type="Proteomes" id="UP000593564"/>
    </source>
</evidence>
<sequence length="467" mass="50721">MDNRNKHNDHLGVNKMGKNIRKSPLHQPNFANSARQQPQPQVYNINKNDFRNIVQQLTGSPSQEPLPRPPNNPPKPPSMRLQKIRPPPLTPINRPPIRIHPPPPPQAPPMPAAPIPYGNPFVRPPAQFGQPSPTMLPPFTPGDSVWPNTAESPISAYMRYLQNSIIDSGPRQPHPQVPGPSSGLLPNPHVPLSSPRMSGPPPLLPSPTSQFLLPSPSGFLNLLSPRSPYPLLSPGYQFPPPLTPNFAFSPMAQPGLLGPGPHPPLSPGIAFPLSPSGFFPISSPGWRVSSTSGKDLCVMRKISQLPIGRHSHCQKMIGPDLSSGEQLEGIRNFLAKLEPKLCIGLVLTILHCHLVMVNCGGRMDGWAGEGRGLLELTQPTTAPGTVQFGLPVRGAPLSNLVSHECSRELKPFTNLIEPVQFNSMDSISLFTASFHKGASGLDIASSKQFHFAESQHKEGLVQLRPPY</sequence>
<name>A0A7J7G520_CAMSI</name>
<dbReference type="PANTHER" id="PTHR33783:SF1">
    <property type="entry name" value="PROTEIN HAIKU1"/>
    <property type="match status" value="1"/>
</dbReference>
<organism evidence="3 4">
    <name type="scientific">Camellia sinensis</name>
    <name type="common">Tea plant</name>
    <name type="synonym">Thea sinensis</name>
    <dbReference type="NCBI Taxonomy" id="4442"/>
    <lineage>
        <taxon>Eukaryota</taxon>
        <taxon>Viridiplantae</taxon>
        <taxon>Streptophyta</taxon>
        <taxon>Embryophyta</taxon>
        <taxon>Tracheophyta</taxon>
        <taxon>Spermatophyta</taxon>
        <taxon>Magnoliopsida</taxon>
        <taxon>eudicotyledons</taxon>
        <taxon>Gunneridae</taxon>
        <taxon>Pentapetalae</taxon>
        <taxon>asterids</taxon>
        <taxon>Ericales</taxon>
        <taxon>Theaceae</taxon>
        <taxon>Camellia</taxon>
    </lineage>
</organism>
<feature type="region of interest" description="Disordered" evidence="1">
    <location>
        <begin position="1"/>
        <end position="110"/>
    </location>
</feature>
<proteinExistence type="predicted"/>
<gene>
    <name evidence="3" type="ORF">HYC85_026959</name>
</gene>
<dbReference type="Pfam" id="PF05678">
    <property type="entry name" value="VQ"/>
    <property type="match status" value="1"/>
</dbReference>
<accession>A0A7J7G520</accession>
<comment type="caution">
    <text evidence="3">The sequence shown here is derived from an EMBL/GenBank/DDBJ whole genome shotgun (WGS) entry which is preliminary data.</text>
</comment>
<protein>
    <recommendedName>
        <fullName evidence="2">VQ domain-containing protein</fullName>
    </recommendedName>
</protein>
<reference evidence="4" key="1">
    <citation type="journal article" date="2020" name="Nat. Commun.">
        <title>Genome assembly of wild tea tree DASZ reveals pedigree and selection history of tea varieties.</title>
        <authorList>
            <person name="Zhang W."/>
            <person name="Zhang Y."/>
            <person name="Qiu H."/>
            <person name="Guo Y."/>
            <person name="Wan H."/>
            <person name="Zhang X."/>
            <person name="Scossa F."/>
            <person name="Alseekh S."/>
            <person name="Zhang Q."/>
            <person name="Wang P."/>
            <person name="Xu L."/>
            <person name="Schmidt M.H."/>
            <person name="Jia X."/>
            <person name="Li D."/>
            <person name="Zhu A."/>
            <person name="Guo F."/>
            <person name="Chen W."/>
            <person name="Ni D."/>
            <person name="Usadel B."/>
            <person name="Fernie A.R."/>
            <person name="Wen W."/>
        </authorList>
    </citation>
    <scope>NUCLEOTIDE SEQUENCE [LARGE SCALE GENOMIC DNA]</scope>
    <source>
        <strain evidence="4">cv. G240</strain>
    </source>
</reference>
<feature type="compositionally biased region" description="Pro residues" evidence="1">
    <location>
        <begin position="85"/>
        <end position="110"/>
    </location>
</feature>
<feature type="compositionally biased region" description="Basic and acidic residues" evidence="1">
    <location>
        <begin position="1"/>
        <end position="12"/>
    </location>
</feature>
<evidence type="ECO:0000256" key="1">
    <source>
        <dbReference type="SAM" id="MobiDB-lite"/>
    </source>
</evidence>
<keyword evidence="4" id="KW-1185">Reference proteome</keyword>